<feature type="compositionally biased region" description="Basic and acidic residues" evidence="10">
    <location>
        <begin position="355"/>
        <end position="376"/>
    </location>
</feature>
<evidence type="ECO:0000259" key="11">
    <source>
        <dbReference type="PROSITE" id="PS50966"/>
    </source>
</evidence>
<evidence type="ECO:0000313" key="12">
    <source>
        <dbReference type="EMBL" id="KAK6621252.1"/>
    </source>
</evidence>
<feature type="domain" description="SWIM-type" evidence="11">
    <location>
        <begin position="82"/>
        <end position="129"/>
    </location>
</feature>
<keyword evidence="5" id="KW-0010">Activator</keyword>
<organism evidence="12 13">
    <name type="scientific">Polyplax serrata</name>
    <name type="common">Common mouse louse</name>
    <dbReference type="NCBI Taxonomy" id="468196"/>
    <lineage>
        <taxon>Eukaryota</taxon>
        <taxon>Metazoa</taxon>
        <taxon>Ecdysozoa</taxon>
        <taxon>Arthropoda</taxon>
        <taxon>Hexapoda</taxon>
        <taxon>Insecta</taxon>
        <taxon>Pterygota</taxon>
        <taxon>Neoptera</taxon>
        <taxon>Paraneoptera</taxon>
        <taxon>Psocodea</taxon>
        <taxon>Troctomorpha</taxon>
        <taxon>Phthiraptera</taxon>
        <taxon>Anoplura</taxon>
        <taxon>Polyplacidae</taxon>
        <taxon>Polyplax</taxon>
    </lineage>
</organism>
<keyword evidence="4" id="KW-0805">Transcription regulation</keyword>
<evidence type="ECO:0000256" key="2">
    <source>
        <dbReference type="ARBA" id="ARBA00006378"/>
    </source>
</evidence>
<dbReference type="Proteomes" id="UP001372834">
    <property type="component" value="Unassembled WGS sequence"/>
</dbReference>
<dbReference type="EMBL" id="JAWJWE010000039">
    <property type="protein sequence ID" value="KAK6621252.1"/>
    <property type="molecule type" value="Genomic_DNA"/>
</dbReference>
<evidence type="ECO:0000256" key="4">
    <source>
        <dbReference type="ARBA" id="ARBA00023015"/>
    </source>
</evidence>
<dbReference type="GO" id="GO:0006355">
    <property type="term" value="P:regulation of DNA-templated transcription"/>
    <property type="evidence" value="ECO:0007669"/>
    <property type="project" value="InterPro"/>
</dbReference>
<dbReference type="GO" id="GO:0016592">
    <property type="term" value="C:mediator complex"/>
    <property type="evidence" value="ECO:0007669"/>
    <property type="project" value="InterPro"/>
</dbReference>
<keyword evidence="9" id="KW-0479">Metal-binding</keyword>
<evidence type="ECO:0000313" key="13">
    <source>
        <dbReference type="Proteomes" id="UP001372834"/>
    </source>
</evidence>
<comment type="caution">
    <text evidence="12">The sequence shown here is derived from an EMBL/GenBank/DDBJ whole genome shotgun (WGS) entry which is preliminary data.</text>
</comment>
<keyword evidence="9" id="KW-0862">Zinc</keyword>
<dbReference type="InterPro" id="IPR031630">
    <property type="entry name" value="CCDC117"/>
</dbReference>
<comment type="subcellular location">
    <subcellularLocation>
        <location evidence="1">Nucleus</location>
    </subcellularLocation>
</comment>
<accession>A0AAN8P942</accession>
<protein>
    <recommendedName>
        <fullName evidence="3">Mediator of RNA polymerase II transcription subunit 31</fullName>
    </recommendedName>
    <alternativeName>
        <fullName evidence="8">Mediator complex subunit 31</fullName>
    </alternativeName>
</protein>
<evidence type="ECO:0000256" key="9">
    <source>
        <dbReference type="PROSITE-ProRule" id="PRU00325"/>
    </source>
</evidence>
<reference evidence="12 13" key="1">
    <citation type="submission" date="2023-10" db="EMBL/GenBank/DDBJ databases">
        <title>Genomes of two closely related lineages of the louse Polyplax serrata with different host specificities.</title>
        <authorList>
            <person name="Martinu J."/>
            <person name="Tarabai H."/>
            <person name="Stefka J."/>
            <person name="Hypsa V."/>
        </authorList>
    </citation>
    <scope>NUCLEOTIDE SEQUENCE [LARGE SCALE GENOMIC DNA]</scope>
    <source>
        <strain evidence="12">HR10_N</strain>
    </source>
</reference>
<dbReference type="Pfam" id="PF15810">
    <property type="entry name" value="CCDC117"/>
    <property type="match status" value="1"/>
</dbReference>
<gene>
    <name evidence="12" type="ORF">RUM43_011558</name>
</gene>
<proteinExistence type="inferred from homology"/>
<evidence type="ECO:0000256" key="10">
    <source>
        <dbReference type="SAM" id="MobiDB-lite"/>
    </source>
</evidence>
<evidence type="ECO:0000256" key="8">
    <source>
        <dbReference type="ARBA" id="ARBA00031978"/>
    </source>
</evidence>
<sequence length="549" mass="63506">MAMFGISFGDIESVSERNNLIKRAVQEVIKKFKANYKRFEKVTDEDLVSFHSIFGETFEKALEIIEKKKLTYFHTKVDNGLYQVDGSSGNTYMIYPSVNYCPCPSYKYMVSGGSHFICKHVLATIVADVTKQRIPIEVTDEHFVDLIIQNSLGRSEFTTLSMTDQEDWRNRNPCLNTFVYPTQPQSIPLFHHGHIGNWASVPPQTMPWGMPPMSQPTIVRFTAGGFNVPTTSVKRKSQPSPDMLPSKILVTEEKMAAHMQNLHISDVQVDPQEVMSGVNCKEEAMETDRLPKLIISNEIKNMKTETIIPESILKRLERPEMALVLWQPPPADLGSRLKELKKLSKTNVPVESECLNDKESDDQSNRKMEVESKGEKGTEIAMEAEIELDNVESMFRPINPVPVQQQNYFQHPPAFGGGPETDDQQRLRFQVELEFVQCLANPNYLNFLAQRGYFKDQTFVNYLKYLLYWKEPEYARYLKYPMCLYFLDLLQYEHFRREVVNAQCTRFIDDQQILLWQHYTRRRTRLLQQQTDQNAPSVQAPCPAIKREP</sequence>
<dbReference type="Gene3D" id="1.10.10.1340">
    <property type="entry name" value="Mediator of RNA polymerase II, submodule Med31 (Soh1)"/>
    <property type="match status" value="1"/>
</dbReference>
<evidence type="ECO:0000256" key="1">
    <source>
        <dbReference type="ARBA" id="ARBA00004123"/>
    </source>
</evidence>
<evidence type="ECO:0000256" key="5">
    <source>
        <dbReference type="ARBA" id="ARBA00023159"/>
    </source>
</evidence>
<dbReference type="InterPro" id="IPR008831">
    <property type="entry name" value="Mediator_Med31"/>
</dbReference>
<evidence type="ECO:0000256" key="3">
    <source>
        <dbReference type="ARBA" id="ARBA00019660"/>
    </source>
</evidence>
<comment type="similarity">
    <text evidence="2">Belongs to the Mediator complex subunit 31 family.</text>
</comment>
<dbReference type="AlphaFoldDB" id="A0AAN8P942"/>
<name>A0AAN8P942_POLSC</name>
<keyword evidence="6" id="KW-0804">Transcription</keyword>
<dbReference type="InterPro" id="IPR007527">
    <property type="entry name" value="Znf_SWIM"/>
</dbReference>
<keyword evidence="9" id="KW-0863">Zinc-finger</keyword>
<keyword evidence="7" id="KW-0539">Nucleus</keyword>
<dbReference type="Pfam" id="PF05669">
    <property type="entry name" value="Med31"/>
    <property type="match status" value="1"/>
</dbReference>
<feature type="region of interest" description="Disordered" evidence="10">
    <location>
        <begin position="353"/>
        <end position="376"/>
    </location>
</feature>
<dbReference type="GO" id="GO:0008270">
    <property type="term" value="F:zinc ion binding"/>
    <property type="evidence" value="ECO:0007669"/>
    <property type="project" value="UniProtKB-KW"/>
</dbReference>
<dbReference type="InterPro" id="IPR038089">
    <property type="entry name" value="Med31_sf"/>
</dbReference>
<evidence type="ECO:0000256" key="7">
    <source>
        <dbReference type="ARBA" id="ARBA00023242"/>
    </source>
</evidence>
<dbReference type="GO" id="GO:0003712">
    <property type="term" value="F:transcription coregulator activity"/>
    <property type="evidence" value="ECO:0007669"/>
    <property type="project" value="InterPro"/>
</dbReference>
<dbReference type="FunFam" id="1.10.10.1340:FF:000001">
    <property type="entry name" value="Mediator of RNA polymerase II transcription subunit 31"/>
    <property type="match status" value="1"/>
</dbReference>
<evidence type="ECO:0000256" key="6">
    <source>
        <dbReference type="ARBA" id="ARBA00023163"/>
    </source>
</evidence>
<dbReference type="PANTHER" id="PTHR13186">
    <property type="entry name" value="MEDIATOR OF RNA POLYMERASE II TRANSCRIPTION SUBUNIT 31"/>
    <property type="match status" value="1"/>
</dbReference>
<feature type="region of interest" description="Disordered" evidence="10">
    <location>
        <begin position="530"/>
        <end position="549"/>
    </location>
</feature>
<dbReference type="PROSITE" id="PS50966">
    <property type="entry name" value="ZF_SWIM"/>
    <property type="match status" value="1"/>
</dbReference>